<comment type="caution">
    <text evidence="1">The sequence shown here is derived from an EMBL/GenBank/DDBJ whole genome shotgun (WGS) entry which is preliminary data.</text>
</comment>
<protein>
    <submittedName>
        <fullName evidence="1">Uncharacterized protein</fullName>
    </submittedName>
</protein>
<accession>A0A972FR94</accession>
<dbReference type="Proteomes" id="UP000712080">
    <property type="component" value="Unassembled WGS sequence"/>
</dbReference>
<dbReference type="RefSeq" id="WP_169526993.1">
    <property type="nucleotide sequence ID" value="NZ_JAAMPU010000103.1"/>
</dbReference>
<dbReference type="AlphaFoldDB" id="A0A972FR94"/>
<evidence type="ECO:0000313" key="1">
    <source>
        <dbReference type="EMBL" id="NMH27904.1"/>
    </source>
</evidence>
<keyword evidence="2" id="KW-1185">Reference proteome</keyword>
<gene>
    <name evidence="1" type="ORF">G6047_07660</name>
</gene>
<proteinExistence type="predicted"/>
<sequence>MKNKLFPEFIKRTSPTFFTKAYRYFAYDGWIVGTTLKLNTDSTYELKSCSMIVNGNWTVEGDSLILTEVHKRFRIDSLNRSDKWKKYLNPNKRKETFEIDGNSIETVYKMSHGGKSLVKLIKSE</sequence>
<evidence type="ECO:0000313" key="2">
    <source>
        <dbReference type="Proteomes" id="UP000712080"/>
    </source>
</evidence>
<name>A0A972FR94_9FLAO</name>
<dbReference type="EMBL" id="JAAMPU010000103">
    <property type="protein sequence ID" value="NMH27904.1"/>
    <property type="molecule type" value="Genomic_DNA"/>
</dbReference>
<reference evidence="1" key="1">
    <citation type="submission" date="2020-02" db="EMBL/GenBank/DDBJ databases">
        <title>Flavobacterium sp. genome.</title>
        <authorList>
            <person name="Jung H.S."/>
            <person name="Baek J.H."/>
            <person name="Jeon C.O."/>
        </authorList>
    </citation>
    <scope>NUCLEOTIDE SEQUENCE</scope>
    <source>
        <strain evidence="1">SE-s28</strain>
    </source>
</reference>
<organism evidence="1 2">
    <name type="scientific">Flavobacterium silvaticum</name>
    <dbReference type="NCBI Taxonomy" id="1852020"/>
    <lineage>
        <taxon>Bacteria</taxon>
        <taxon>Pseudomonadati</taxon>
        <taxon>Bacteroidota</taxon>
        <taxon>Flavobacteriia</taxon>
        <taxon>Flavobacteriales</taxon>
        <taxon>Flavobacteriaceae</taxon>
        <taxon>Flavobacterium</taxon>
    </lineage>
</organism>